<proteinExistence type="predicted"/>
<dbReference type="EMBL" id="JAUEDK010000054">
    <property type="protein sequence ID" value="MDN0077126.1"/>
    <property type="molecule type" value="Genomic_DNA"/>
</dbReference>
<evidence type="ECO:0000313" key="4">
    <source>
        <dbReference type="Proteomes" id="UP001168540"/>
    </source>
</evidence>
<accession>A0ABT7XTK6</accession>
<feature type="compositionally biased region" description="Basic residues" evidence="1">
    <location>
        <begin position="176"/>
        <end position="211"/>
    </location>
</feature>
<evidence type="ECO:0008006" key="5">
    <source>
        <dbReference type="Google" id="ProtNLM"/>
    </source>
</evidence>
<feature type="region of interest" description="Disordered" evidence="1">
    <location>
        <begin position="32"/>
        <end position="68"/>
    </location>
</feature>
<feature type="signal peptide" evidence="2">
    <location>
        <begin position="1"/>
        <end position="29"/>
    </location>
</feature>
<keyword evidence="4" id="KW-1185">Reference proteome</keyword>
<sequence length="211" mass="22031">MRLAVSRSRAARLGAALCAALLVAACAHTQPAGNAATAPQPSSDASAPLKVRPKRDAAPVAKESPHGPASRVAACIVNNLHAWKIPDDFIKHEVYPNGEESVMLINPANGHTGITVDLTPNGENTDAELYDNGMAVSNKWRELTRRCADSDGSAAPVSLRPSGRTAQLAESGSSHSRGRHAGKSSHKGRSHAAGHSGKHSGKAVKKKKKSH</sequence>
<name>A0ABT7XTK6_9NEIS</name>
<feature type="chain" id="PRO_5046587757" description="Lipoprotein" evidence="2">
    <location>
        <begin position="30"/>
        <end position="211"/>
    </location>
</feature>
<keyword evidence="2" id="KW-0732">Signal</keyword>
<dbReference type="RefSeq" id="WP_289831760.1">
    <property type="nucleotide sequence ID" value="NZ_JAUEDK010000054.1"/>
</dbReference>
<evidence type="ECO:0000256" key="1">
    <source>
        <dbReference type="SAM" id="MobiDB-lite"/>
    </source>
</evidence>
<evidence type="ECO:0000313" key="3">
    <source>
        <dbReference type="EMBL" id="MDN0077126.1"/>
    </source>
</evidence>
<dbReference type="PROSITE" id="PS51257">
    <property type="entry name" value="PROKAR_LIPOPROTEIN"/>
    <property type="match status" value="1"/>
</dbReference>
<evidence type="ECO:0000256" key="2">
    <source>
        <dbReference type="SAM" id="SignalP"/>
    </source>
</evidence>
<reference evidence="3" key="1">
    <citation type="submission" date="2023-06" db="EMBL/GenBank/DDBJ databases">
        <authorList>
            <person name="Zhang S."/>
        </authorList>
    </citation>
    <scope>NUCLEOTIDE SEQUENCE</scope>
    <source>
        <strain evidence="3">SG2303</strain>
    </source>
</reference>
<gene>
    <name evidence="3" type="ORF">QU481_19970</name>
</gene>
<dbReference type="Proteomes" id="UP001168540">
    <property type="component" value="Unassembled WGS sequence"/>
</dbReference>
<protein>
    <recommendedName>
        <fullName evidence="5">Lipoprotein</fullName>
    </recommendedName>
</protein>
<organism evidence="3 4">
    <name type="scientific">Crenobacter oryzisoli</name>
    <dbReference type="NCBI Taxonomy" id="3056844"/>
    <lineage>
        <taxon>Bacteria</taxon>
        <taxon>Pseudomonadati</taxon>
        <taxon>Pseudomonadota</taxon>
        <taxon>Betaproteobacteria</taxon>
        <taxon>Neisseriales</taxon>
        <taxon>Neisseriaceae</taxon>
        <taxon>Crenobacter</taxon>
    </lineage>
</organism>
<comment type="caution">
    <text evidence="3">The sequence shown here is derived from an EMBL/GenBank/DDBJ whole genome shotgun (WGS) entry which is preliminary data.</text>
</comment>
<feature type="region of interest" description="Disordered" evidence="1">
    <location>
        <begin position="151"/>
        <end position="211"/>
    </location>
</feature>